<evidence type="ECO:0000313" key="2">
    <source>
        <dbReference type="Proteomes" id="UP000295301"/>
    </source>
</evidence>
<protein>
    <submittedName>
        <fullName evidence="1">DUF1127 domain-containing protein</fullName>
    </submittedName>
</protein>
<proteinExistence type="predicted"/>
<dbReference type="AlphaFoldDB" id="A0A4R5UXG2"/>
<keyword evidence="2" id="KW-1185">Reference proteome</keyword>
<dbReference type="EMBL" id="SMUV01000071">
    <property type="protein sequence ID" value="TDK43815.1"/>
    <property type="molecule type" value="Genomic_DNA"/>
</dbReference>
<gene>
    <name evidence="1" type="ORF">E1832_16175</name>
</gene>
<comment type="caution">
    <text evidence="1">The sequence shown here is derived from an EMBL/GenBank/DDBJ whole genome shotgun (WGS) entry which is preliminary data.</text>
</comment>
<evidence type="ECO:0000313" key="1">
    <source>
        <dbReference type="EMBL" id="TDK43815.1"/>
    </source>
</evidence>
<dbReference type="OrthoDB" id="7867799at2"/>
<reference evidence="1 2" key="1">
    <citation type="submission" date="2019-03" db="EMBL/GenBank/DDBJ databases">
        <title>Ruegeria lutea sp. nov., a novel strain, isolated from marine sediment, the Masan Bay, South Korea.</title>
        <authorList>
            <person name="Kim J."/>
            <person name="Kim D.-Y."/>
            <person name="Lee S.-S."/>
        </authorList>
    </citation>
    <scope>NUCLEOTIDE SEQUENCE [LARGE SCALE GENOMIC DNA]</scope>
    <source>
        <strain evidence="1 2">318-1</strain>
    </source>
</reference>
<accession>A0A4R5UXG2</accession>
<dbReference type="Proteomes" id="UP000295301">
    <property type="component" value="Unassembled WGS sequence"/>
</dbReference>
<organism evidence="1 2">
    <name type="scientific">Antarcticimicrobium luteum</name>
    <dbReference type="NCBI Taxonomy" id="2547397"/>
    <lineage>
        <taxon>Bacteria</taxon>
        <taxon>Pseudomonadati</taxon>
        <taxon>Pseudomonadota</taxon>
        <taxon>Alphaproteobacteria</taxon>
        <taxon>Rhodobacterales</taxon>
        <taxon>Paracoccaceae</taxon>
        <taxon>Antarcticimicrobium</taxon>
    </lineage>
</organism>
<name>A0A4R5UXG2_9RHOB</name>
<sequence length="68" mass="7578">MAYTTLAAPAPLPRLAFPFKILFGALGDSLSRARQITALSELTDDELTARGLRRGDIARFVAHDDYWR</sequence>
<dbReference type="RefSeq" id="WP_133360814.1">
    <property type="nucleotide sequence ID" value="NZ_SMUV01000071.1"/>
</dbReference>